<organism evidence="2 3">
    <name type="scientific">Candidatus Roizmanbacteria bacterium RIFCSPHIGHO2_12_FULL_41_11</name>
    <dbReference type="NCBI Taxonomy" id="1802052"/>
    <lineage>
        <taxon>Bacteria</taxon>
        <taxon>Candidatus Roizmaniibacteriota</taxon>
    </lineage>
</organism>
<sequence>MRLAILNSNYVSISKNTKKGSEIFDRILISGLAKIAKKNNIQITAFASGNSKLPVPIKSVNYYSSTEDKCIGTTYSLIFELALISKALTMHKQFDLYHVNIGEGSTILPFARFVNKPILVTMHGSLTEKHKLKYFSLFKDVKNIFFVSISNSQRKPIPNLNYIKTIYHGIDIKRSFRFNPVGDNNIIWTGRAMPDKGLDVVLQVVKRTRKKAKVFPIIKEEYIQWFHQEIIKKRNLINQVVRINLDFDVRRSELVKQYQTSKLFLFPLQWEEPFGLTLIESMACGTPIVAYARGSIPEIVKDGETGFIVNSSDDDIRGNWIIKKTGIDGLCEAVERIYSMPEEEYKKMRLACRVHIEKNFTVEKMVDQYEEVYREVIDKYRKTRSV</sequence>
<dbReference type="Gene3D" id="3.40.50.2000">
    <property type="entry name" value="Glycogen Phosphorylase B"/>
    <property type="match status" value="2"/>
</dbReference>
<reference evidence="2 3" key="1">
    <citation type="journal article" date="2016" name="Nat. Commun.">
        <title>Thousands of microbial genomes shed light on interconnected biogeochemical processes in an aquifer system.</title>
        <authorList>
            <person name="Anantharaman K."/>
            <person name="Brown C.T."/>
            <person name="Hug L.A."/>
            <person name="Sharon I."/>
            <person name="Castelle C.J."/>
            <person name="Probst A.J."/>
            <person name="Thomas B.C."/>
            <person name="Singh A."/>
            <person name="Wilkins M.J."/>
            <person name="Karaoz U."/>
            <person name="Brodie E.L."/>
            <person name="Williams K.H."/>
            <person name="Hubbard S.S."/>
            <person name="Banfield J.F."/>
        </authorList>
    </citation>
    <scope>NUCLEOTIDE SEQUENCE [LARGE SCALE GENOMIC DNA]</scope>
</reference>
<evidence type="ECO:0000259" key="1">
    <source>
        <dbReference type="Pfam" id="PF00534"/>
    </source>
</evidence>
<dbReference type="Proteomes" id="UP000176803">
    <property type="component" value="Unassembled WGS sequence"/>
</dbReference>
<evidence type="ECO:0000313" key="3">
    <source>
        <dbReference type="Proteomes" id="UP000176803"/>
    </source>
</evidence>
<dbReference type="Pfam" id="PF00534">
    <property type="entry name" value="Glycos_transf_1"/>
    <property type="match status" value="1"/>
</dbReference>
<comment type="caution">
    <text evidence="2">The sequence shown here is derived from an EMBL/GenBank/DDBJ whole genome shotgun (WGS) entry which is preliminary data.</text>
</comment>
<evidence type="ECO:0000313" key="2">
    <source>
        <dbReference type="EMBL" id="OGK38568.1"/>
    </source>
</evidence>
<feature type="domain" description="Glycosyl transferase family 1" evidence="1">
    <location>
        <begin position="179"/>
        <end position="314"/>
    </location>
</feature>
<proteinExistence type="predicted"/>
<protein>
    <recommendedName>
        <fullName evidence="1">Glycosyl transferase family 1 domain-containing protein</fullName>
    </recommendedName>
</protein>
<dbReference type="SUPFAM" id="SSF53756">
    <property type="entry name" value="UDP-Glycosyltransferase/glycogen phosphorylase"/>
    <property type="match status" value="1"/>
</dbReference>
<dbReference type="EMBL" id="MGAC01000007">
    <property type="protein sequence ID" value="OGK38568.1"/>
    <property type="molecule type" value="Genomic_DNA"/>
</dbReference>
<name>A0A1F7I5C5_9BACT</name>
<dbReference type="GO" id="GO:0016757">
    <property type="term" value="F:glycosyltransferase activity"/>
    <property type="evidence" value="ECO:0007669"/>
    <property type="project" value="InterPro"/>
</dbReference>
<gene>
    <name evidence="2" type="ORF">A3F03_00410</name>
</gene>
<accession>A0A1F7I5C5</accession>
<dbReference type="InterPro" id="IPR001296">
    <property type="entry name" value="Glyco_trans_1"/>
</dbReference>
<dbReference type="PANTHER" id="PTHR12526:SF595">
    <property type="entry name" value="BLL5217 PROTEIN"/>
    <property type="match status" value="1"/>
</dbReference>
<dbReference type="PANTHER" id="PTHR12526">
    <property type="entry name" value="GLYCOSYLTRANSFERASE"/>
    <property type="match status" value="1"/>
</dbReference>
<dbReference type="AlphaFoldDB" id="A0A1F7I5C5"/>